<proteinExistence type="predicted"/>
<dbReference type="EMBL" id="VSRR010080892">
    <property type="protein sequence ID" value="MPC89389.1"/>
    <property type="molecule type" value="Genomic_DNA"/>
</dbReference>
<sequence length="18" mass="2029">MEGATEKRPRSLRASNLI</sequence>
<dbReference type="Proteomes" id="UP000324222">
    <property type="component" value="Unassembled WGS sequence"/>
</dbReference>
<evidence type="ECO:0000313" key="2">
    <source>
        <dbReference type="Proteomes" id="UP000324222"/>
    </source>
</evidence>
<keyword evidence="2" id="KW-1185">Reference proteome</keyword>
<dbReference type="AlphaFoldDB" id="A0A5B7J3Z8"/>
<reference evidence="1 2" key="1">
    <citation type="submission" date="2019-05" db="EMBL/GenBank/DDBJ databases">
        <title>Another draft genome of Portunus trituberculatus and its Hox gene families provides insights of decapod evolution.</title>
        <authorList>
            <person name="Jeong J.-H."/>
            <person name="Song I."/>
            <person name="Kim S."/>
            <person name="Choi T."/>
            <person name="Kim D."/>
            <person name="Ryu S."/>
            <person name="Kim W."/>
        </authorList>
    </citation>
    <scope>NUCLEOTIDE SEQUENCE [LARGE SCALE GENOMIC DNA]</scope>
    <source>
        <tissue evidence="1">Muscle</tissue>
    </source>
</reference>
<gene>
    <name evidence="1" type="ORF">E2C01_084333</name>
</gene>
<accession>A0A5B7J3Z8</accession>
<name>A0A5B7J3Z8_PORTR</name>
<organism evidence="1 2">
    <name type="scientific">Portunus trituberculatus</name>
    <name type="common">Swimming crab</name>
    <name type="synonym">Neptunus trituberculatus</name>
    <dbReference type="NCBI Taxonomy" id="210409"/>
    <lineage>
        <taxon>Eukaryota</taxon>
        <taxon>Metazoa</taxon>
        <taxon>Ecdysozoa</taxon>
        <taxon>Arthropoda</taxon>
        <taxon>Crustacea</taxon>
        <taxon>Multicrustacea</taxon>
        <taxon>Malacostraca</taxon>
        <taxon>Eumalacostraca</taxon>
        <taxon>Eucarida</taxon>
        <taxon>Decapoda</taxon>
        <taxon>Pleocyemata</taxon>
        <taxon>Brachyura</taxon>
        <taxon>Eubrachyura</taxon>
        <taxon>Portunoidea</taxon>
        <taxon>Portunidae</taxon>
        <taxon>Portuninae</taxon>
        <taxon>Portunus</taxon>
    </lineage>
</organism>
<protein>
    <submittedName>
        <fullName evidence="1">Uncharacterized protein</fullName>
    </submittedName>
</protein>
<comment type="caution">
    <text evidence="1">The sequence shown here is derived from an EMBL/GenBank/DDBJ whole genome shotgun (WGS) entry which is preliminary data.</text>
</comment>
<evidence type="ECO:0000313" key="1">
    <source>
        <dbReference type="EMBL" id="MPC89389.1"/>
    </source>
</evidence>